<dbReference type="Proteomes" id="UP000003987">
    <property type="component" value="Unassembled WGS sequence"/>
</dbReference>
<dbReference type="HOGENOM" id="CLU_1330516_0_0_9"/>
<accession>C7XVJ4</accession>
<dbReference type="eggNOG" id="ENOG5030AK2">
    <property type="taxonomic scope" value="Bacteria"/>
</dbReference>
<proteinExistence type="predicted"/>
<dbReference type="AlphaFoldDB" id="C7XVJ4"/>
<keyword evidence="2" id="KW-1185">Reference proteome</keyword>
<evidence type="ECO:0000313" key="2">
    <source>
        <dbReference type="Proteomes" id="UP000003987"/>
    </source>
</evidence>
<organism evidence="1 2">
    <name type="scientific">Limosilactobacillus coleohominis 101-4-CHN</name>
    <dbReference type="NCBI Taxonomy" id="575594"/>
    <lineage>
        <taxon>Bacteria</taxon>
        <taxon>Bacillati</taxon>
        <taxon>Bacillota</taxon>
        <taxon>Bacilli</taxon>
        <taxon>Lactobacillales</taxon>
        <taxon>Lactobacillaceae</taxon>
        <taxon>Limosilactobacillus</taxon>
    </lineage>
</organism>
<dbReference type="EMBL" id="GG698803">
    <property type="protein sequence ID" value="EEU30360.1"/>
    <property type="molecule type" value="Genomic_DNA"/>
</dbReference>
<reference evidence="1 2" key="1">
    <citation type="submission" date="2009-06" db="EMBL/GenBank/DDBJ databases">
        <title>The Genome Sequence of Lactobacillus coleohominis strain 101-4-CHN.</title>
        <authorList>
            <consortium name="The Broad Institute Genome Sequencing Platform"/>
            <person name="Ward D."/>
            <person name="Young S.K."/>
            <person name="Zeng Q."/>
            <person name="Koehrsen M."/>
            <person name="Alvarado L."/>
            <person name="Berlin A."/>
            <person name="Borenstein D."/>
            <person name="Chen Z."/>
            <person name="Engels R."/>
            <person name="Freedman E."/>
            <person name="Gellesch M."/>
            <person name="Goldberg J."/>
            <person name="Griggs A."/>
            <person name="Gujja S."/>
            <person name="Heiman D."/>
            <person name="Hepburn T."/>
            <person name="Howarth C."/>
            <person name="Jen D."/>
            <person name="Larson L."/>
            <person name="Lewis B."/>
            <person name="Mehta T."/>
            <person name="Park D."/>
            <person name="Pearson M."/>
            <person name="Roberts A."/>
            <person name="Saif S."/>
            <person name="Shea T."/>
            <person name="Shenoy N."/>
            <person name="Sisk P."/>
            <person name="Stolte C."/>
            <person name="Sykes S."/>
            <person name="Walk T."/>
            <person name="White J."/>
            <person name="Yandava C."/>
            <person name="Liu Y."/>
            <person name="Xu Q."/>
            <person name="Lander E."/>
            <person name="Nusbaum C."/>
            <person name="Galagan J."/>
            <person name="Birren B."/>
        </authorList>
    </citation>
    <scope>NUCLEOTIDE SEQUENCE [LARGE SCALE GENOMIC DNA]</scope>
    <source>
        <strain evidence="1 2">101-4-CHN</strain>
    </source>
</reference>
<sequence length="206" mass="24565">MKNSVDKANWQSAIHYLIDQALPNADYQVVCFHQSKSSESLYVDILFENLLYQLRFAFHDRQENNPDLYSFNLRSYPHDTVLIQKLRQLLRYRRQGIPLTYQHFAALSLIEKLGQFNDCPLKYRNEQFWNSQHPITSPTLIITLDFLLTHQLLVIQHSTKRVFLSESGQQLLNFYWDVADQYLEETIWDHNPRTQTPTELNLFWNA</sequence>
<dbReference type="OrthoDB" id="2296204at2"/>
<dbReference type="RefSeq" id="WP_006916543.1">
    <property type="nucleotide sequence ID" value="NZ_GG698803.1"/>
</dbReference>
<evidence type="ECO:0000313" key="1">
    <source>
        <dbReference type="EMBL" id="EEU30360.1"/>
    </source>
</evidence>
<protein>
    <submittedName>
        <fullName evidence="1">Uncharacterized protein</fullName>
    </submittedName>
</protein>
<gene>
    <name evidence="1" type="ORF">HMPREF0501_00738</name>
</gene>
<name>C7XVJ4_9LACO</name>